<dbReference type="InterPro" id="IPR015424">
    <property type="entry name" value="PyrdxlP-dep_Trfase"/>
</dbReference>
<dbReference type="RefSeq" id="WP_190127232.1">
    <property type="nucleotide sequence ID" value="NZ_BNBD01000001.1"/>
</dbReference>
<keyword evidence="2" id="KW-0032">Aminotransferase</keyword>
<dbReference type="GO" id="GO:0000271">
    <property type="term" value="P:polysaccharide biosynthetic process"/>
    <property type="evidence" value="ECO:0007669"/>
    <property type="project" value="TreeGrafter"/>
</dbReference>
<gene>
    <name evidence="6" type="ORF">GCM10010218_00010</name>
</gene>
<dbReference type="PANTHER" id="PTHR30244">
    <property type="entry name" value="TRANSAMINASE"/>
    <property type="match status" value="1"/>
</dbReference>
<evidence type="ECO:0000256" key="1">
    <source>
        <dbReference type="ARBA" id="ARBA00001933"/>
    </source>
</evidence>
<comment type="cofactor">
    <cofactor evidence="1">
        <name>pyridoxal 5'-phosphate</name>
        <dbReference type="ChEBI" id="CHEBI:597326"/>
    </cofactor>
</comment>
<proteinExistence type="inferred from homology"/>
<dbReference type="InterPro" id="IPR000653">
    <property type="entry name" value="DegT/StrS_aminotransferase"/>
</dbReference>
<keyword evidence="4" id="KW-0663">Pyridoxal phosphate</keyword>
<evidence type="ECO:0000256" key="2">
    <source>
        <dbReference type="ARBA" id="ARBA00022576"/>
    </source>
</evidence>
<evidence type="ECO:0000256" key="5">
    <source>
        <dbReference type="ARBA" id="ARBA00038398"/>
    </source>
</evidence>
<comment type="caution">
    <text evidence="6">The sequence shown here is derived from an EMBL/GenBank/DDBJ whole genome shotgun (WGS) entry which is preliminary data.</text>
</comment>
<name>A0A919AUC9_9ACTN</name>
<reference evidence="6" key="2">
    <citation type="submission" date="2020-09" db="EMBL/GenBank/DDBJ databases">
        <authorList>
            <person name="Sun Q."/>
            <person name="Ohkuma M."/>
        </authorList>
    </citation>
    <scope>NUCLEOTIDE SEQUENCE</scope>
    <source>
        <strain evidence="6">JCM 4059</strain>
    </source>
</reference>
<dbReference type="GO" id="GO:0030170">
    <property type="term" value="F:pyridoxal phosphate binding"/>
    <property type="evidence" value="ECO:0007669"/>
    <property type="project" value="TreeGrafter"/>
</dbReference>
<evidence type="ECO:0000313" key="6">
    <source>
        <dbReference type="EMBL" id="GHF23602.1"/>
    </source>
</evidence>
<reference evidence="6" key="1">
    <citation type="journal article" date="2014" name="Int. J. Syst. Evol. Microbiol.">
        <title>Complete genome sequence of Corynebacterium casei LMG S-19264T (=DSM 44701T), isolated from a smear-ripened cheese.</title>
        <authorList>
            <consortium name="US DOE Joint Genome Institute (JGI-PGF)"/>
            <person name="Walter F."/>
            <person name="Albersmeier A."/>
            <person name="Kalinowski J."/>
            <person name="Ruckert C."/>
        </authorList>
    </citation>
    <scope>NUCLEOTIDE SEQUENCE</scope>
    <source>
        <strain evidence="6">JCM 4059</strain>
    </source>
</reference>
<evidence type="ECO:0000256" key="3">
    <source>
        <dbReference type="ARBA" id="ARBA00022679"/>
    </source>
</evidence>
<organism evidence="6 7">
    <name type="scientific">Streptomyces mashuensis</name>
    <dbReference type="NCBI Taxonomy" id="33904"/>
    <lineage>
        <taxon>Bacteria</taxon>
        <taxon>Bacillati</taxon>
        <taxon>Actinomycetota</taxon>
        <taxon>Actinomycetes</taxon>
        <taxon>Kitasatosporales</taxon>
        <taxon>Streptomycetaceae</taxon>
        <taxon>Streptomyces</taxon>
    </lineage>
</organism>
<accession>A0A919AUC9</accession>
<dbReference type="EMBL" id="BNBD01000001">
    <property type="protein sequence ID" value="GHF23602.1"/>
    <property type="molecule type" value="Genomic_DNA"/>
</dbReference>
<dbReference type="PANTHER" id="PTHR30244:SF34">
    <property type="entry name" value="DTDP-4-AMINO-4,6-DIDEOXYGALACTOSE TRANSAMINASE"/>
    <property type="match status" value="1"/>
</dbReference>
<dbReference type="Pfam" id="PF01041">
    <property type="entry name" value="DegT_DnrJ_EryC1"/>
    <property type="match status" value="2"/>
</dbReference>
<dbReference type="AlphaFoldDB" id="A0A919AUC9"/>
<dbReference type="SUPFAM" id="SSF53383">
    <property type="entry name" value="PLP-dependent transferases"/>
    <property type="match status" value="2"/>
</dbReference>
<evidence type="ECO:0000256" key="4">
    <source>
        <dbReference type="ARBA" id="ARBA00022898"/>
    </source>
</evidence>
<evidence type="ECO:0008006" key="8">
    <source>
        <dbReference type="Google" id="ProtNLM"/>
    </source>
</evidence>
<dbReference type="Gene3D" id="3.40.640.10">
    <property type="entry name" value="Type I PLP-dependent aspartate aminotransferase-like (Major domain)"/>
    <property type="match status" value="1"/>
</dbReference>
<evidence type="ECO:0000313" key="7">
    <source>
        <dbReference type="Proteomes" id="UP000638313"/>
    </source>
</evidence>
<comment type="similarity">
    <text evidence="5">Belongs to the DegT/DnrJ/EryC1 family. L-glutamine:2-deoxy-scyllo-inosose/scyllo-inosose aminotransferase subfamily.</text>
</comment>
<dbReference type="GO" id="GO:0008483">
    <property type="term" value="F:transaminase activity"/>
    <property type="evidence" value="ECO:0007669"/>
    <property type="project" value="UniProtKB-KW"/>
</dbReference>
<dbReference type="Gene3D" id="3.90.1150.10">
    <property type="entry name" value="Aspartate Aminotransferase, domain 1"/>
    <property type="match status" value="1"/>
</dbReference>
<dbReference type="Proteomes" id="UP000638313">
    <property type="component" value="Unassembled WGS sequence"/>
</dbReference>
<protein>
    <recommendedName>
        <fullName evidence="8">DegT/DnrJ/EryC1/StrS aminotransferase</fullName>
    </recommendedName>
</protein>
<dbReference type="InterPro" id="IPR015422">
    <property type="entry name" value="PyrdxlP-dep_Trfase_small"/>
</dbReference>
<dbReference type="InterPro" id="IPR015421">
    <property type="entry name" value="PyrdxlP-dep_Trfase_major"/>
</dbReference>
<keyword evidence="7" id="KW-1185">Reference proteome</keyword>
<sequence length="235" mass="24366">MATEDQDGRALTARLTAAGIGAGDEVVVPSFAPAEPALAVQRAGARPVFADIDPGTFCIDPAAAAEAITSRTAAVVAVALFGHPADLEGLGALAGRHGLLLLGQPDPADLGPRPGHRHHAAYLNTHLTGVITPTPAPGTVHCYSSYVVRVPGNGRPDRDVFARALRARGVRAHVPVPTPVHRLPPFQRELWLPEAERAAAECLALPLHEAQSRRELQRLVAACNALGGALPAAAA</sequence>
<keyword evidence="3" id="KW-0808">Transferase</keyword>